<feature type="domain" description="HTH araC/xylS-type" evidence="4">
    <location>
        <begin position="199"/>
        <end position="297"/>
    </location>
</feature>
<dbReference type="InterPro" id="IPR014710">
    <property type="entry name" value="RmlC-like_jellyroll"/>
</dbReference>
<organism evidence="5 6">
    <name type="scientific">Fusobacterium simiae</name>
    <dbReference type="NCBI Taxonomy" id="855"/>
    <lineage>
        <taxon>Bacteria</taxon>
        <taxon>Fusobacteriati</taxon>
        <taxon>Fusobacteriota</taxon>
        <taxon>Fusobacteriia</taxon>
        <taxon>Fusobacteriales</taxon>
        <taxon>Fusobacteriaceae</taxon>
        <taxon>Fusobacterium</taxon>
    </lineage>
</organism>
<evidence type="ECO:0000256" key="2">
    <source>
        <dbReference type="ARBA" id="ARBA00023125"/>
    </source>
</evidence>
<dbReference type="InterPro" id="IPR018060">
    <property type="entry name" value="HTH_AraC"/>
</dbReference>
<dbReference type="PANTHER" id="PTHR43280">
    <property type="entry name" value="ARAC-FAMILY TRANSCRIPTIONAL REGULATOR"/>
    <property type="match status" value="1"/>
</dbReference>
<dbReference type="RefSeq" id="WP_265151848.1">
    <property type="nucleotide sequence ID" value="NZ_JAOXXL010000007.1"/>
</dbReference>
<dbReference type="InterPro" id="IPR003313">
    <property type="entry name" value="AraC-bd"/>
</dbReference>
<dbReference type="Pfam" id="PF12833">
    <property type="entry name" value="HTH_18"/>
    <property type="match status" value="1"/>
</dbReference>
<dbReference type="SMART" id="SM00342">
    <property type="entry name" value="HTH_ARAC"/>
    <property type="match status" value="1"/>
</dbReference>
<dbReference type="CDD" id="cd02208">
    <property type="entry name" value="cupin_RmlC-like"/>
    <property type="match status" value="1"/>
</dbReference>
<keyword evidence="3" id="KW-0804">Transcription</keyword>
<protein>
    <submittedName>
        <fullName evidence="5">AraC family transcriptional regulator</fullName>
    </submittedName>
</protein>
<dbReference type="Gene3D" id="2.60.120.10">
    <property type="entry name" value="Jelly Rolls"/>
    <property type="match status" value="1"/>
</dbReference>
<dbReference type="EMBL" id="JAOXXL010000007">
    <property type="protein sequence ID" value="MCY7007769.1"/>
    <property type="molecule type" value="Genomic_DNA"/>
</dbReference>
<dbReference type="SUPFAM" id="SSF51215">
    <property type="entry name" value="Regulatory protein AraC"/>
    <property type="match status" value="1"/>
</dbReference>
<accession>A0ABT4DGQ0</accession>
<proteinExistence type="predicted"/>
<dbReference type="PROSITE" id="PS01124">
    <property type="entry name" value="HTH_ARAC_FAMILY_2"/>
    <property type="match status" value="1"/>
</dbReference>
<keyword evidence="1" id="KW-0805">Transcription regulation</keyword>
<keyword evidence="6" id="KW-1185">Reference proteome</keyword>
<comment type="caution">
    <text evidence="5">The sequence shown here is derived from an EMBL/GenBank/DDBJ whole genome shotgun (WGS) entry which is preliminary data.</text>
</comment>
<sequence length="304" mass="36189">MDKNILLDINKREYPEHLLQGFPVGIVENKFSLETYNAINWHWHDELQYTFITKGEFLFRVGKQEIKLKEGEGLFINTQKIHNSHSLKDNSSYLFVYFHPTLIPYEKNTYLYKKYISPILKNKNLSAIKLTNNFEECIKIFDIIFKLKKISNKKDFGYEMEILSNLIELWKYTVILLNNLDNEKIIFSANDKLFNERLKNIITFVEENYNSNIKLEDISKLINLSNSECCRFFKKATNQTLNEYILSYKINKAFNEIINTDKSLAEISYDVGFNSQSYFSKKFLEIKNISPKEVRKKYKKNFKE</sequence>
<dbReference type="PANTHER" id="PTHR43280:SF28">
    <property type="entry name" value="HTH-TYPE TRANSCRIPTIONAL ACTIVATOR RHAS"/>
    <property type="match status" value="1"/>
</dbReference>
<gene>
    <name evidence="5" type="ORF">OCK72_03760</name>
</gene>
<dbReference type="InterPro" id="IPR037923">
    <property type="entry name" value="HTH-like"/>
</dbReference>
<evidence type="ECO:0000259" key="4">
    <source>
        <dbReference type="PROSITE" id="PS01124"/>
    </source>
</evidence>
<dbReference type="Proteomes" id="UP001062738">
    <property type="component" value="Unassembled WGS sequence"/>
</dbReference>
<keyword evidence="2" id="KW-0238">DNA-binding</keyword>
<name>A0ABT4DGQ0_FUSSI</name>
<dbReference type="InterPro" id="IPR009057">
    <property type="entry name" value="Homeodomain-like_sf"/>
</dbReference>
<dbReference type="Pfam" id="PF02311">
    <property type="entry name" value="AraC_binding"/>
    <property type="match status" value="1"/>
</dbReference>
<evidence type="ECO:0000256" key="3">
    <source>
        <dbReference type="ARBA" id="ARBA00023163"/>
    </source>
</evidence>
<dbReference type="SUPFAM" id="SSF46689">
    <property type="entry name" value="Homeodomain-like"/>
    <property type="match status" value="2"/>
</dbReference>
<evidence type="ECO:0000313" key="6">
    <source>
        <dbReference type="Proteomes" id="UP001062738"/>
    </source>
</evidence>
<dbReference type="Gene3D" id="1.10.10.60">
    <property type="entry name" value="Homeodomain-like"/>
    <property type="match status" value="2"/>
</dbReference>
<evidence type="ECO:0000313" key="5">
    <source>
        <dbReference type="EMBL" id="MCY7007769.1"/>
    </source>
</evidence>
<reference evidence="5" key="1">
    <citation type="submission" date="2022-09" db="EMBL/GenBank/DDBJ databases">
        <authorList>
            <person name="Zoaiter M."/>
        </authorList>
    </citation>
    <scope>NUCLEOTIDE SEQUENCE</scope>
    <source>
        <strain evidence="5">DSM 19848</strain>
    </source>
</reference>
<evidence type="ECO:0000256" key="1">
    <source>
        <dbReference type="ARBA" id="ARBA00023015"/>
    </source>
</evidence>